<sequence length="51" mass="5542">MALLPAFEYQQGVDADVEPLRSSTRVAVVPAAPLRAIVQPTMALLPAFKYQ</sequence>
<evidence type="ECO:0000313" key="2">
    <source>
        <dbReference type="Proteomes" id="UP001214201"/>
    </source>
</evidence>
<evidence type="ECO:0000313" key="1">
    <source>
        <dbReference type="EMBL" id="WDM73461.1"/>
    </source>
</evidence>
<reference evidence="1 2" key="1">
    <citation type="submission" date="2021-08" db="EMBL/GenBank/DDBJ databases">
        <title>Genome sequences of Xanthomonas cucurbitae isolates from 5 Midwestern US states.</title>
        <authorList>
            <person name="Hind S.R."/>
        </authorList>
    </citation>
    <scope>NUCLEOTIDE SEQUENCE [LARGE SCALE GENOMIC DNA]</scope>
    <source>
        <strain evidence="1 2">OH_261</strain>
    </source>
</reference>
<proteinExistence type="predicted"/>
<dbReference type="EMBL" id="CP082214">
    <property type="protein sequence ID" value="WDM73461.1"/>
    <property type="molecule type" value="Genomic_DNA"/>
</dbReference>
<name>A0ABY7YI78_9XANT</name>
<dbReference type="Proteomes" id="UP001214201">
    <property type="component" value="Chromosome"/>
</dbReference>
<protein>
    <submittedName>
        <fullName evidence="1">Uncharacterized protein</fullName>
    </submittedName>
</protein>
<gene>
    <name evidence="1" type="ORF">K6978_10410</name>
</gene>
<organism evidence="1 2">
    <name type="scientific">Xanthomonas cucurbitae</name>
    <dbReference type="NCBI Taxonomy" id="56453"/>
    <lineage>
        <taxon>Bacteria</taxon>
        <taxon>Pseudomonadati</taxon>
        <taxon>Pseudomonadota</taxon>
        <taxon>Gammaproteobacteria</taxon>
        <taxon>Lysobacterales</taxon>
        <taxon>Lysobacteraceae</taxon>
        <taxon>Xanthomonas</taxon>
    </lineage>
</organism>
<dbReference type="RefSeq" id="WP_158251443.1">
    <property type="nucleotide sequence ID" value="NZ_CP082213.1"/>
</dbReference>
<keyword evidence="2" id="KW-1185">Reference proteome</keyword>
<accession>A0ABY7YI78</accession>